<evidence type="ECO:0000256" key="1">
    <source>
        <dbReference type="SAM" id="Phobius"/>
    </source>
</evidence>
<accession>A0A9N8P1W2</accession>
<proteinExistence type="predicted"/>
<protein>
    <submittedName>
        <fullName evidence="2">Uncharacterized protein</fullName>
    </submittedName>
</protein>
<evidence type="ECO:0000313" key="3">
    <source>
        <dbReference type="Proteomes" id="UP000533639"/>
    </source>
</evidence>
<keyword evidence="3" id="KW-1185">Reference proteome</keyword>
<feature type="transmembrane region" description="Helical" evidence="1">
    <location>
        <begin position="113"/>
        <end position="138"/>
    </location>
</feature>
<feature type="transmembrane region" description="Helical" evidence="1">
    <location>
        <begin position="48"/>
        <end position="67"/>
    </location>
</feature>
<evidence type="ECO:0000313" key="2">
    <source>
        <dbReference type="EMBL" id="CAC9974462.1"/>
    </source>
</evidence>
<reference evidence="2 3" key="1">
    <citation type="submission" date="2020-06" db="EMBL/GenBank/DDBJ databases">
        <authorList>
            <person name="Criscuolo A."/>
        </authorList>
    </citation>
    <scope>NUCLEOTIDE SEQUENCE [LARGE SCALE GENOMIC DNA]</scope>
    <source>
        <strain evidence="2">PXU-55</strain>
    </source>
</reference>
<dbReference type="Proteomes" id="UP000533639">
    <property type="component" value="Unassembled WGS sequence"/>
</dbReference>
<keyword evidence="1" id="KW-1133">Transmembrane helix</keyword>
<dbReference type="EMBL" id="CAIJDE010000040">
    <property type="protein sequence ID" value="CAC9974462.1"/>
    <property type="molecule type" value="Genomic_DNA"/>
</dbReference>
<gene>
    <name evidence="2" type="ORF">FLAPXU55_02159</name>
</gene>
<comment type="caution">
    <text evidence="2">The sequence shown here is derived from an EMBL/GenBank/DDBJ whole genome shotgun (WGS) entry which is preliminary data.</text>
</comment>
<sequence length="148" mass="17334">MIKSKSAFIIFLILLLLLFPYHIIYLQSDFLSSMIPGWHTNVIAGRTISNLIKFIILFITTVYYWKLSKITNKLNLKKFLIHFLMTFPAVFIGLLSVFELFDLHSLDADSFVNLIQIIVFINICINILFFTGQILFGLHYQKLKKQLR</sequence>
<name>A0A9N8P1W2_9FLAO</name>
<keyword evidence="1" id="KW-0812">Transmembrane</keyword>
<feature type="transmembrane region" description="Helical" evidence="1">
    <location>
        <begin position="79"/>
        <end position="101"/>
    </location>
</feature>
<keyword evidence="1" id="KW-0472">Membrane</keyword>
<dbReference type="AlphaFoldDB" id="A0A9N8P1W2"/>
<organism evidence="2 3">
    <name type="scientific">Flavobacterium panici</name>
    <dbReference type="NCBI Taxonomy" id="2654843"/>
    <lineage>
        <taxon>Bacteria</taxon>
        <taxon>Pseudomonadati</taxon>
        <taxon>Bacteroidota</taxon>
        <taxon>Flavobacteriia</taxon>
        <taxon>Flavobacteriales</taxon>
        <taxon>Flavobacteriaceae</taxon>
        <taxon>Flavobacterium</taxon>
    </lineage>
</organism>
<feature type="transmembrane region" description="Helical" evidence="1">
    <location>
        <begin position="7"/>
        <end position="28"/>
    </location>
</feature>